<dbReference type="SMART" id="SM00382">
    <property type="entry name" value="AAA"/>
    <property type="match status" value="1"/>
</dbReference>
<dbReference type="SUPFAM" id="SSF46689">
    <property type="entry name" value="Homeodomain-like"/>
    <property type="match status" value="1"/>
</dbReference>
<dbReference type="PROSITE" id="PS50045">
    <property type="entry name" value="SIGMA54_INTERACT_4"/>
    <property type="match status" value="1"/>
</dbReference>
<dbReference type="InterPro" id="IPR058031">
    <property type="entry name" value="AAA_lid_NorR"/>
</dbReference>
<evidence type="ECO:0000313" key="8">
    <source>
        <dbReference type="EMBL" id="MDC0685742.1"/>
    </source>
</evidence>
<evidence type="ECO:0000256" key="6">
    <source>
        <dbReference type="SAM" id="MobiDB-lite"/>
    </source>
</evidence>
<dbReference type="InterPro" id="IPR002078">
    <property type="entry name" value="Sigma_54_int"/>
</dbReference>
<keyword evidence="4" id="KW-0238">DNA-binding</keyword>
<dbReference type="InterPro" id="IPR009057">
    <property type="entry name" value="Homeodomain-like_sf"/>
</dbReference>
<dbReference type="Proteomes" id="UP001217485">
    <property type="component" value="Unassembled WGS sequence"/>
</dbReference>
<feature type="compositionally biased region" description="Basic and acidic residues" evidence="6">
    <location>
        <begin position="518"/>
        <end position="527"/>
    </location>
</feature>
<evidence type="ECO:0000256" key="5">
    <source>
        <dbReference type="ARBA" id="ARBA00023163"/>
    </source>
</evidence>
<keyword evidence="2" id="KW-0067">ATP-binding</keyword>
<dbReference type="EMBL" id="JAQNDK010000007">
    <property type="protein sequence ID" value="MDC0685742.1"/>
    <property type="molecule type" value="Genomic_DNA"/>
</dbReference>
<dbReference type="PANTHER" id="PTHR32071">
    <property type="entry name" value="TRANSCRIPTIONAL REGULATORY PROTEIN"/>
    <property type="match status" value="1"/>
</dbReference>
<accession>A0ABT5CH30</accession>
<evidence type="ECO:0000256" key="1">
    <source>
        <dbReference type="ARBA" id="ARBA00022741"/>
    </source>
</evidence>
<dbReference type="Gene3D" id="1.10.10.60">
    <property type="entry name" value="Homeodomain-like"/>
    <property type="match status" value="1"/>
</dbReference>
<evidence type="ECO:0000256" key="2">
    <source>
        <dbReference type="ARBA" id="ARBA00022840"/>
    </source>
</evidence>
<dbReference type="SUPFAM" id="SSF52540">
    <property type="entry name" value="P-loop containing nucleoside triphosphate hydrolases"/>
    <property type="match status" value="1"/>
</dbReference>
<dbReference type="Pfam" id="PF02954">
    <property type="entry name" value="HTH_8"/>
    <property type="match status" value="1"/>
</dbReference>
<dbReference type="PROSITE" id="PS00688">
    <property type="entry name" value="SIGMA54_INTERACT_3"/>
    <property type="match status" value="1"/>
</dbReference>
<dbReference type="CDD" id="cd00009">
    <property type="entry name" value="AAA"/>
    <property type="match status" value="1"/>
</dbReference>
<dbReference type="PROSITE" id="PS00676">
    <property type="entry name" value="SIGMA54_INTERACT_2"/>
    <property type="match status" value="1"/>
</dbReference>
<dbReference type="Gene3D" id="3.40.50.300">
    <property type="entry name" value="P-loop containing nucleotide triphosphate hydrolases"/>
    <property type="match status" value="1"/>
</dbReference>
<dbReference type="InterPro" id="IPR002197">
    <property type="entry name" value="HTH_Fis"/>
</dbReference>
<gene>
    <name evidence="8" type="ORF">POL72_49015</name>
</gene>
<feature type="domain" description="Sigma-54 factor interaction" evidence="7">
    <location>
        <begin position="189"/>
        <end position="418"/>
    </location>
</feature>
<evidence type="ECO:0000256" key="3">
    <source>
        <dbReference type="ARBA" id="ARBA00023015"/>
    </source>
</evidence>
<dbReference type="InterPro" id="IPR025944">
    <property type="entry name" value="Sigma_54_int_dom_CS"/>
</dbReference>
<dbReference type="InterPro" id="IPR003593">
    <property type="entry name" value="AAA+_ATPase"/>
</dbReference>
<organism evidence="8 9">
    <name type="scientific">Sorangium atrum</name>
    <dbReference type="NCBI Taxonomy" id="2995308"/>
    <lineage>
        <taxon>Bacteria</taxon>
        <taxon>Pseudomonadati</taxon>
        <taxon>Myxococcota</taxon>
        <taxon>Polyangia</taxon>
        <taxon>Polyangiales</taxon>
        <taxon>Polyangiaceae</taxon>
        <taxon>Sorangium</taxon>
    </lineage>
</organism>
<reference evidence="8 9" key="1">
    <citation type="submission" date="2023-01" db="EMBL/GenBank/DDBJ databases">
        <title>Minimal conservation of predation-associated metabolite biosynthetic gene clusters underscores biosynthetic potential of Myxococcota including descriptions for ten novel species: Archangium lansinium sp. nov., Myxococcus landrumus sp. nov., Nannocystis bai.</title>
        <authorList>
            <person name="Ahearne A."/>
            <person name="Stevens C."/>
            <person name="Dowd S."/>
        </authorList>
    </citation>
    <scope>NUCLEOTIDE SEQUENCE [LARGE SCALE GENOMIC DNA]</scope>
    <source>
        <strain evidence="8 9">WIWO2</strain>
    </source>
</reference>
<dbReference type="Gene3D" id="1.10.8.60">
    <property type="match status" value="1"/>
</dbReference>
<protein>
    <submittedName>
        <fullName evidence="8">Sigma 54-interacting transcriptional regulator</fullName>
    </submittedName>
</protein>
<feature type="region of interest" description="Disordered" evidence="6">
    <location>
        <begin position="508"/>
        <end position="544"/>
    </location>
</feature>
<sequence length="544" mass="59101">MNRLLLTWSDAGTLGPAPAHHGRRPEGDRGPVLRLLDQEESRYDAIVVLTIPAGEAPSRALVERARARAPRIELRVVDVDDPSDHAKLFRALGKLSAQLKRAFPPAAWATDVLLSAGTPQAQTLWVILVQAGILPARMLQVIPAAFVPHPHPQPVREVRLDIEGFPEIRALREEVVRLRAEARVRDTVLVGESEPMRFLRARIARVAATDVPVLIVGETGTGKELAARAIHEHSPRARGPFIAENCSVFAEGVLASELFGHEAGAFTGAAGRRRGVFEQAHGGTLFLDEIGELSPRVQASLLRVLQDGTLRRVGGEARIELDVRVLAATHRDLGAMVEQGTFREDLYYRLRGAIIEVPPLRARGGDIEVLVDAFLDEVQSRRKGRGLKVTREALRSLYQHPWPGNVRELRAEVQRWGVFCEHTVDVGDLAPEIASPAARPASGGAGGIARATASEAGGQEVAPLAEAVASAERAAIGRALEVHQGNLSRAARALGIDRNTLKRKMAAYHLRKGGAPRDAVRGEDPKKLKPPPLPNKEKKTTNNR</sequence>
<dbReference type="Pfam" id="PF00158">
    <property type="entry name" value="Sigma54_activat"/>
    <property type="match status" value="1"/>
</dbReference>
<evidence type="ECO:0000313" key="9">
    <source>
        <dbReference type="Proteomes" id="UP001217485"/>
    </source>
</evidence>
<dbReference type="PRINTS" id="PR01590">
    <property type="entry name" value="HTHFIS"/>
</dbReference>
<dbReference type="PANTHER" id="PTHR32071:SF57">
    <property type="entry name" value="C4-DICARBOXYLATE TRANSPORT TRANSCRIPTIONAL REGULATORY PROTEIN DCTD"/>
    <property type="match status" value="1"/>
</dbReference>
<keyword evidence="5" id="KW-0804">Transcription</keyword>
<keyword evidence="1" id="KW-0547">Nucleotide-binding</keyword>
<keyword evidence="3" id="KW-0805">Transcription regulation</keyword>
<dbReference type="InterPro" id="IPR025943">
    <property type="entry name" value="Sigma_54_int_dom_ATP-bd_2"/>
</dbReference>
<keyword evidence="9" id="KW-1185">Reference proteome</keyword>
<dbReference type="Pfam" id="PF25601">
    <property type="entry name" value="AAA_lid_14"/>
    <property type="match status" value="1"/>
</dbReference>
<name>A0ABT5CH30_9BACT</name>
<dbReference type="InterPro" id="IPR027417">
    <property type="entry name" value="P-loop_NTPase"/>
</dbReference>
<dbReference type="RefSeq" id="WP_272104207.1">
    <property type="nucleotide sequence ID" value="NZ_JAQNDK010000007.1"/>
</dbReference>
<evidence type="ECO:0000259" key="7">
    <source>
        <dbReference type="PROSITE" id="PS50045"/>
    </source>
</evidence>
<comment type="caution">
    <text evidence="8">The sequence shown here is derived from an EMBL/GenBank/DDBJ whole genome shotgun (WGS) entry which is preliminary data.</text>
</comment>
<feature type="compositionally biased region" description="Basic and acidic residues" evidence="6">
    <location>
        <begin position="535"/>
        <end position="544"/>
    </location>
</feature>
<proteinExistence type="predicted"/>
<evidence type="ECO:0000256" key="4">
    <source>
        <dbReference type="ARBA" id="ARBA00023125"/>
    </source>
</evidence>